<gene>
    <name evidence="2" type="ORF">IPO85_18680</name>
</gene>
<feature type="domain" description="TIR" evidence="1">
    <location>
        <begin position="2"/>
        <end position="135"/>
    </location>
</feature>
<sequence length="216" mass="24804">MEDKDIFISYRWADPDKTWVRDSLVPALQAAGLSVFIDIEDFIPGRDIMLEMERAGITSKHILCIISENYFQEDRFVWFESLQARKRDPSGRNSTLIPFIIQKTKIPDWINGLVPIDWTLNSNTEREWHKLLSVLNAPYIVPPPSSPHTSILKTITDIIPKSKLQWKRLIPLQSADEIGFGWDISFENIGDKNIEIDSVKIKGGICNKYPRIDGHA</sequence>
<reference evidence="2 3" key="1">
    <citation type="submission" date="2020-10" db="EMBL/GenBank/DDBJ databases">
        <title>Connecting structure to function with the recovery of over 1000 high-quality activated sludge metagenome-assembled genomes encoding full-length rRNA genes using long-read sequencing.</title>
        <authorList>
            <person name="Singleton C.M."/>
            <person name="Petriglieri F."/>
            <person name="Kristensen J.M."/>
            <person name="Kirkegaard R.H."/>
            <person name="Michaelsen T.Y."/>
            <person name="Andersen M.H."/>
            <person name="Karst S.M."/>
            <person name="Dueholm M.S."/>
            <person name="Nielsen P.H."/>
            <person name="Albertsen M."/>
        </authorList>
    </citation>
    <scope>NUCLEOTIDE SEQUENCE [LARGE SCALE GENOMIC DNA]</scope>
    <source>
        <strain evidence="2">Ribe_18-Q3-R11-54_BAT3C.373</strain>
    </source>
</reference>
<dbReference type="AlphaFoldDB" id="A0A9D7XEU3"/>
<dbReference type="GO" id="GO:0007165">
    <property type="term" value="P:signal transduction"/>
    <property type="evidence" value="ECO:0007669"/>
    <property type="project" value="InterPro"/>
</dbReference>
<proteinExistence type="predicted"/>
<evidence type="ECO:0000259" key="1">
    <source>
        <dbReference type="PROSITE" id="PS50104"/>
    </source>
</evidence>
<dbReference type="SUPFAM" id="SSF52200">
    <property type="entry name" value="Toll/Interleukin receptor TIR domain"/>
    <property type="match status" value="1"/>
</dbReference>
<dbReference type="PROSITE" id="PS50104">
    <property type="entry name" value="TIR"/>
    <property type="match status" value="1"/>
</dbReference>
<dbReference type="EMBL" id="JADKFW010000021">
    <property type="protein sequence ID" value="MBK9719499.1"/>
    <property type="molecule type" value="Genomic_DNA"/>
</dbReference>
<dbReference type="InterPro" id="IPR035897">
    <property type="entry name" value="Toll_tir_struct_dom_sf"/>
</dbReference>
<protein>
    <submittedName>
        <fullName evidence="2">Toll/interleukin-1 receptor domain-containing protein</fullName>
    </submittedName>
</protein>
<organism evidence="2 3">
    <name type="scientific">Candidatus Defluviibacterium haderslevense</name>
    <dbReference type="NCBI Taxonomy" id="2981993"/>
    <lineage>
        <taxon>Bacteria</taxon>
        <taxon>Pseudomonadati</taxon>
        <taxon>Bacteroidota</taxon>
        <taxon>Saprospiria</taxon>
        <taxon>Saprospirales</taxon>
        <taxon>Saprospiraceae</taxon>
        <taxon>Candidatus Defluviibacterium</taxon>
    </lineage>
</organism>
<comment type="caution">
    <text evidence="2">The sequence shown here is derived from an EMBL/GenBank/DDBJ whole genome shotgun (WGS) entry which is preliminary data.</text>
</comment>
<evidence type="ECO:0000313" key="3">
    <source>
        <dbReference type="Proteomes" id="UP000808349"/>
    </source>
</evidence>
<accession>A0A9D7XEU3</accession>
<evidence type="ECO:0000313" key="2">
    <source>
        <dbReference type="EMBL" id="MBK9719499.1"/>
    </source>
</evidence>
<dbReference type="Gene3D" id="3.40.50.10140">
    <property type="entry name" value="Toll/interleukin-1 receptor homology (TIR) domain"/>
    <property type="match status" value="1"/>
</dbReference>
<name>A0A9D7XEU3_9BACT</name>
<dbReference type="Pfam" id="PF13676">
    <property type="entry name" value="TIR_2"/>
    <property type="match status" value="1"/>
</dbReference>
<dbReference type="Proteomes" id="UP000808349">
    <property type="component" value="Unassembled WGS sequence"/>
</dbReference>
<dbReference type="InterPro" id="IPR000157">
    <property type="entry name" value="TIR_dom"/>
</dbReference>
<keyword evidence="2" id="KW-0675">Receptor</keyword>